<feature type="compositionally biased region" description="Basic and acidic residues" evidence="1">
    <location>
        <begin position="1"/>
        <end position="21"/>
    </location>
</feature>
<feature type="compositionally biased region" description="Low complexity" evidence="1">
    <location>
        <begin position="77"/>
        <end position="91"/>
    </location>
</feature>
<protein>
    <recommendedName>
        <fullName evidence="4">Spore coat associated protein JA (CotJA)</fullName>
    </recommendedName>
</protein>
<sequence length="142" mass="15390">MNNKDDKKPDQVKVQSKDHKTGAAASTGLGPVPGQPGGTDPHQPLQPVDPMYAPFDPVQSDGLPPYPGQPGFGPGYQPGKPAQPGYPDYPVYPGYPDQPGVYPGMELARAYILIQRWGKVNTPARALETGTLFPELYRPYPY</sequence>
<evidence type="ECO:0000313" key="2">
    <source>
        <dbReference type="EMBL" id="AGL01625.1"/>
    </source>
</evidence>
<evidence type="ECO:0000313" key="3">
    <source>
        <dbReference type="Proteomes" id="UP000013520"/>
    </source>
</evidence>
<dbReference type="Proteomes" id="UP000013520">
    <property type="component" value="Chromosome"/>
</dbReference>
<keyword evidence="3" id="KW-1185">Reference proteome</keyword>
<dbReference type="RefSeq" id="WP_006522054.1">
    <property type="nucleotide sequence ID" value="NC_021184.1"/>
</dbReference>
<dbReference type="Pfam" id="PF11007">
    <property type="entry name" value="CotJA"/>
    <property type="match status" value="1"/>
</dbReference>
<dbReference type="HOGENOM" id="CLU_1812660_0_0_9"/>
<dbReference type="STRING" id="767817.Desgi_2196"/>
<dbReference type="EMBL" id="CP003273">
    <property type="protein sequence ID" value="AGL01625.1"/>
    <property type="molecule type" value="Genomic_DNA"/>
</dbReference>
<evidence type="ECO:0000256" key="1">
    <source>
        <dbReference type="SAM" id="MobiDB-lite"/>
    </source>
</evidence>
<feature type="region of interest" description="Disordered" evidence="1">
    <location>
        <begin position="1"/>
        <end position="91"/>
    </location>
</feature>
<accession>R4KM75</accession>
<name>R4KM75_9FIRM</name>
<dbReference type="InterPro" id="IPR020256">
    <property type="entry name" value="Spore_coat_CotJA"/>
</dbReference>
<gene>
    <name evidence="2" type="ORF">Desgi_2196</name>
</gene>
<dbReference type="KEGG" id="dgi:Desgi_2196"/>
<reference evidence="2 3" key="1">
    <citation type="submission" date="2012-01" db="EMBL/GenBank/DDBJ databases">
        <title>Complete sequence of Desulfotomaculum gibsoniae DSM 7213.</title>
        <authorList>
            <consortium name="US DOE Joint Genome Institute"/>
            <person name="Lucas S."/>
            <person name="Han J."/>
            <person name="Lapidus A."/>
            <person name="Cheng J.-F."/>
            <person name="Goodwin L."/>
            <person name="Pitluck S."/>
            <person name="Peters L."/>
            <person name="Ovchinnikova G."/>
            <person name="Teshima H."/>
            <person name="Detter J.C."/>
            <person name="Han C."/>
            <person name="Tapia R."/>
            <person name="Land M."/>
            <person name="Hauser L."/>
            <person name="Kyrpides N."/>
            <person name="Ivanova N."/>
            <person name="Pagani I."/>
            <person name="Parshina S."/>
            <person name="Plugge C."/>
            <person name="Muyzer G."/>
            <person name="Kuever J."/>
            <person name="Ivanova A."/>
            <person name="Nazina T."/>
            <person name="Klenk H.-P."/>
            <person name="Brambilla E."/>
            <person name="Spring S."/>
            <person name="Stams A.F."/>
            <person name="Woyke T."/>
        </authorList>
    </citation>
    <scope>NUCLEOTIDE SEQUENCE [LARGE SCALE GENOMIC DNA]</scope>
    <source>
        <strain evidence="2 3">DSM 7213</strain>
    </source>
</reference>
<proteinExistence type="predicted"/>
<evidence type="ECO:0008006" key="4">
    <source>
        <dbReference type="Google" id="ProtNLM"/>
    </source>
</evidence>
<dbReference type="AlphaFoldDB" id="R4KM75"/>
<organism evidence="2 3">
    <name type="scientific">Desulfoscipio gibsoniae DSM 7213</name>
    <dbReference type="NCBI Taxonomy" id="767817"/>
    <lineage>
        <taxon>Bacteria</taxon>
        <taxon>Bacillati</taxon>
        <taxon>Bacillota</taxon>
        <taxon>Clostridia</taxon>
        <taxon>Eubacteriales</taxon>
        <taxon>Desulfallaceae</taxon>
        <taxon>Desulfoscipio</taxon>
    </lineage>
</organism>